<dbReference type="PANTHER" id="PTHR12550:SF70">
    <property type="entry name" value="JIL-1 ANCHORING AND STABILIZING PROTEIN, ISOFORM A"/>
    <property type="match status" value="1"/>
</dbReference>
<accession>A0A8J2JZ46</accession>
<name>A0A8J2JZ46_9HEXA</name>
<dbReference type="InterPro" id="IPR002204">
    <property type="entry name" value="3-OH-isobutyrate_DH-rel_CS"/>
</dbReference>
<feature type="domain" description="PWWP" evidence="2">
    <location>
        <begin position="9"/>
        <end position="70"/>
    </location>
</feature>
<dbReference type="PROSITE" id="PS50812">
    <property type="entry name" value="PWWP"/>
    <property type="match status" value="1"/>
</dbReference>
<organism evidence="3 4">
    <name type="scientific">Allacma fusca</name>
    <dbReference type="NCBI Taxonomy" id="39272"/>
    <lineage>
        <taxon>Eukaryota</taxon>
        <taxon>Metazoa</taxon>
        <taxon>Ecdysozoa</taxon>
        <taxon>Arthropoda</taxon>
        <taxon>Hexapoda</taxon>
        <taxon>Collembola</taxon>
        <taxon>Symphypleona</taxon>
        <taxon>Sminthuridae</taxon>
        <taxon>Allacma</taxon>
    </lineage>
</organism>
<dbReference type="PROSITE" id="PS00895">
    <property type="entry name" value="3_HYDROXYISOBUT_DH"/>
    <property type="match status" value="1"/>
</dbReference>
<dbReference type="CDD" id="cd05836">
    <property type="entry name" value="PWWP_GLYR1"/>
    <property type="match status" value="1"/>
</dbReference>
<evidence type="ECO:0000313" key="3">
    <source>
        <dbReference type="EMBL" id="CAG7717188.1"/>
    </source>
</evidence>
<comment type="caution">
    <text evidence="3">The sequence shown here is derived from an EMBL/GenBank/DDBJ whole genome shotgun (WGS) entry which is preliminary data.</text>
</comment>
<feature type="region of interest" description="Disordered" evidence="1">
    <location>
        <begin position="110"/>
        <end position="183"/>
    </location>
</feature>
<protein>
    <recommendedName>
        <fullName evidence="2">PWWP domain-containing protein</fullName>
    </recommendedName>
</protein>
<dbReference type="GO" id="GO:0050661">
    <property type="term" value="F:NADP binding"/>
    <property type="evidence" value="ECO:0007669"/>
    <property type="project" value="InterPro"/>
</dbReference>
<dbReference type="AlphaFoldDB" id="A0A8J2JZ46"/>
<dbReference type="InterPro" id="IPR006115">
    <property type="entry name" value="6PGDH_NADP-bd"/>
</dbReference>
<dbReference type="OrthoDB" id="21615at2759"/>
<evidence type="ECO:0000313" key="4">
    <source>
        <dbReference type="Proteomes" id="UP000708208"/>
    </source>
</evidence>
<evidence type="ECO:0000259" key="2">
    <source>
        <dbReference type="PROSITE" id="PS50812"/>
    </source>
</evidence>
<keyword evidence="4" id="KW-1185">Reference proteome</keyword>
<gene>
    <name evidence="3" type="ORF">AFUS01_LOCUS6658</name>
</gene>
<sequence>MSEVTKVKMGDLVWAKMKGFSPWPGKVTLPGKNVKIKKPKTNKLVYCIWFFGSNNFAWIEENNIKPYEKYKEQLSKACKTAQFRDACAQIEEYIRKKEAGELVDDFLPEEEEEEVDAEQISGGSPGAPNSTASGGEDNAVEDKDKPAKKTPGRKKKIQVENGESVGAKAVTPKKRRLSAGEKKQMIATVKAQPSLNHAPRKSAGSYLLDRPAIISRPDNEPLNVGHVSQVLKDKKIVPSELKFGFLGLGIMGSGMVKNLLNSGHHVCVWNRTPDKVTSVH</sequence>
<dbReference type="EMBL" id="CAJVCH010043913">
    <property type="protein sequence ID" value="CAG7717188.1"/>
    <property type="molecule type" value="Genomic_DNA"/>
</dbReference>
<dbReference type="Proteomes" id="UP000708208">
    <property type="component" value="Unassembled WGS sequence"/>
</dbReference>
<dbReference type="Pfam" id="PF00855">
    <property type="entry name" value="PWWP"/>
    <property type="match status" value="1"/>
</dbReference>
<proteinExistence type="predicted"/>
<dbReference type="GO" id="GO:0016491">
    <property type="term" value="F:oxidoreductase activity"/>
    <property type="evidence" value="ECO:0007669"/>
    <property type="project" value="InterPro"/>
</dbReference>
<dbReference type="InterPro" id="IPR000313">
    <property type="entry name" value="PWWP_dom"/>
</dbReference>
<dbReference type="SMART" id="SM00293">
    <property type="entry name" value="PWWP"/>
    <property type="match status" value="1"/>
</dbReference>
<dbReference type="Pfam" id="PF03446">
    <property type="entry name" value="NAD_binding_2"/>
    <property type="match status" value="1"/>
</dbReference>
<reference evidence="3" key="1">
    <citation type="submission" date="2021-06" db="EMBL/GenBank/DDBJ databases">
        <authorList>
            <person name="Hodson N. C."/>
            <person name="Mongue J. A."/>
            <person name="Jaron S. K."/>
        </authorList>
    </citation>
    <scope>NUCLEOTIDE SEQUENCE</scope>
</reference>
<dbReference type="PANTHER" id="PTHR12550">
    <property type="entry name" value="HEPATOMA-DERIVED GROWTH FACTOR-RELATED"/>
    <property type="match status" value="1"/>
</dbReference>
<evidence type="ECO:0000256" key="1">
    <source>
        <dbReference type="SAM" id="MobiDB-lite"/>
    </source>
</evidence>
<dbReference type="InterPro" id="IPR035501">
    <property type="entry name" value="GLYR1_PWWP"/>
</dbReference>